<dbReference type="SUPFAM" id="SSF101912">
    <property type="entry name" value="Sema domain"/>
    <property type="match status" value="1"/>
</dbReference>
<dbReference type="Gene3D" id="2.130.10.10">
    <property type="entry name" value="YVTN repeat-like/Quinoprotein amine dehydrogenase"/>
    <property type="match status" value="1"/>
</dbReference>
<dbReference type="GO" id="GO:0030215">
    <property type="term" value="F:semaphorin receptor binding"/>
    <property type="evidence" value="ECO:0007669"/>
    <property type="project" value="InterPro"/>
</dbReference>
<gene>
    <name evidence="3" type="ORF">GPUH_LOCUS1128</name>
</gene>
<sequence>MMKGFSEEKCHNYITQLLKYGDDCLYICGTNALSPRCTTRKKWTLSEECEGTVFSAIGLSAFSSDCAALHLSFENYTFTAVSVDIACQKRTLLRALPHRERLWIPVNDDRWFHDPEFIALLGWKQYVFVIFNEKNPRGLAMWEPVAKQRYGFRIAAMDVASAGNGSFQVVAISTAPKVYGLVFHETSFHSKWSQQIPISEKILRLDIRNKVKLPEKKTS</sequence>
<protein>
    <submittedName>
        <fullName evidence="5">Sema domain-containing protein</fullName>
    </submittedName>
</protein>
<evidence type="ECO:0000259" key="2">
    <source>
        <dbReference type="PROSITE" id="PS51004"/>
    </source>
</evidence>
<evidence type="ECO:0000256" key="1">
    <source>
        <dbReference type="PROSITE-ProRule" id="PRU00352"/>
    </source>
</evidence>
<dbReference type="WBParaSite" id="GPUH_0000112801-mRNA-1">
    <property type="protein sequence ID" value="GPUH_0000112801-mRNA-1"/>
    <property type="gene ID" value="GPUH_0000112801"/>
</dbReference>
<proteinExistence type="predicted"/>
<feature type="domain" description="Sema" evidence="2">
    <location>
        <begin position="1"/>
        <end position="219"/>
    </location>
</feature>
<dbReference type="PROSITE" id="PS51004">
    <property type="entry name" value="SEMA"/>
    <property type="match status" value="1"/>
</dbReference>
<dbReference type="EMBL" id="UYRT01001269">
    <property type="protein sequence ID" value="VDK29425.1"/>
    <property type="molecule type" value="Genomic_DNA"/>
</dbReference>
<organism evidence="5">
    <name type="scientific">Gongylonema pulchrum</name>
    <dbReference type="NCBI Taxonomy" id="637853"/>
    <lineage>
        <taxon>Eukaryota</taxon>
        <taxon>Metazoa</taxon>
        <taxon>Ecdysozoa</taxon>
        <taxon>Nematoda</taxon>
        <taxon>Chromadorea</taxon>
        <taxon>Rhabditida</taxon>
        <taxon>Spirurina</taxon>
        <taxon>Spiruromorpha</taxon>
        <taxon>Spiruroidea</taxon>
        <taxon>Gongylonematidae</taxon>
        <taxon>Gongylonema</taxon>
    </lineage>
</organism>
<reference evidence="5" key="1">
    <citation type="submission" date="2016-06" db="UniProtKB">
        <authorList>
            <consortium name="WormBaseParasite"/>
        </authorList>
    </citation>
    <scope>IDENTIFICATION</scope>
</reference>
<dbReference type="OrthoDB" id="5832974at2759"/>
<evidence type="ECO:0000313" key="4">
    <source>
        <dbReference type="Proteomes" id="UP000271098"/>
    </source>
</evidence>
<reference evidence="3 4" key="2">
    <citation type="submission" date="2018-11" db="EMBL/GenBank/DDBJ databases">
        <authorList>
            <consortium name="Pathogen Informatics"/>
        </authorList>
    </citation>
    <scope>NUCLEOTIDE SEQUENCE [LARGE SCALE GENOMIC DNA]</scope>
</reference>
<dbReference type="GO" id="GO:0005886">
    <property type="term" value="C:plasma membrane"/>
    <property type="evidence" value="ECO:0007669"/>
    <property type="project" value="TreeGrafter"/>
</dbReference>
<evidence type="ECO:0000313" key="3">
    <source>
        <dbReference type="EMBL" id="VDK29425.1"/>
    </source>
</evidence>
<evidence type="ECO:0000313" key="5">
    <source>
        <dbReference type="WBParaSite" id="GPUH_0000112801-mRNA-1"/>
    </source>
</evidence>
<name>A0A183CXD7_9BILA</name>
<dbReference type="Proteomes" id="UP000271098">
    <property type="component" value="Unassembled WGS sequence"/>
</dbReference>
<dbReference type="PANTHER" id="PTHR11036">
    <property type="entry name" value="SEMAPHORIN"/>
    <property type="match status" value="1"/>
</dbReference>
<dbReference type="GO" id="GO:0045499">
    <property type="term" value="F:chemorepellent activity"/>
    <property type="evidence" value="ECO:0007669"/>
    <property type="project" value="TreeGrafter"/>
</dbReference>
<dbReference type="InterPro" id="IPR015943">
    <property type="entry name" value="WD40/YVTN_repeat-like_dom_sf"/>
</dbReference>
<dbReference type="InterPro" id="IPR036352">
    <property type="entry name" value="Semap_dom_sf"/>
</dbReference>
<dbReference type="PANTHER" id="PTHR11036:SF127">
    <property type="entry name" value="SEMAPHORIN-1A"/>
    <property type="match status" value="1"/>
</dbReference>
<comment type="caution">
    <text evidence="1">Lacks conserved residue(s) required for the propagation of feature annotation.</text>
</comment>
<dbReference type="AlphaFoldDB" id="A0A183CXD7"/>
<accession>A0A183CXD7</accession>
<keyword evidence="4" id="KW-1185">Reference proteome</keyword>
<dbReference type="InterPro" id="IPR027231">
    <property type="entry name" value="Semaphorin"/>
</dbReference>
<dbReference type="InterPro" id="IPR001627">
    <property type="entry name" value="Semap_dom"/>
</dbReference>
<dbReference type="GO" id="GO:0030335">
    <property type="term" value="P:positive regulation of cell migration"/>
    <property type="evidence" value="ECO:0007669"/>
    <property type="project" value="TreeGrafter"/>
</dbReference>